<dbReference type="SUPFAM" id="SSF53335">
    <property type="entry name" value="S-adenosyl-L-methionine-dependent methyltransferases"/>
    <property type="match status" value="2"/>
</dbReference>
<dbReference type="Proteomes" id="UP000289718">
    <property type="component" value="Unassembled WGS sequence"/>
</dbReference>
<dbReference type="InterPro" id="IPR025714">
    <property type="entry name" value="Methyltranfer_dom"/>
</dbReference>
<dbReference type="OrthoDB" id="9789575at2"/>
<protein>
    <submittedName>
        <fullName evidence="2">Methyltransferase type 11</fullName>
    </submittedName>
</protein>
<keyword evidence="2" id="KW-0808">Transferase</keyword>
<dbReference type="GO" id="GO:0008168">
    <property type="term" value="F:methyltransferase activity"/>
    <property type="evidence" value="ECO:0007669"/>
    <property type="project" value="UniProtKB-KW"/>
</dbReference>
<keyword evidence="3" id="KW-1185">Reference proteome</keyword>
<dbReference type="CDD" id="cd02440">
    <property type="entry name" value="AdoMet_MTases"/>
    <property type="match status" value="1"/>
</dbReference>
<reference evidence="2 3" key="1">
    <citation type="submission" date="2017-09" db="EMBL/GenBank/DDBJ databases">
        <title>Genomics of the genus Arcobacter.</title>
        <authorList>
            <person name="Perez-Cataluna A."/>
            <person name="Figueras M.J."/>
            <person name="Salas-Masso N."/>
        </authorList>
    </citation>
    <scope>NUCLEOTIDE SEQUENCE [LARGE SCALE GENOMIC DNA]</scope>
    <source>
        <strain evidence="2 3">F156-34</strain>
    </source>
</reference>
<dbReference type="GO" id="GO:0032259">
    <property type="term" value="P:methylation"/>
    <property type="evidence" value="ECO:0007669"/>
    <property type="project" value="UniProtKB-KW"/>
</dbReference>
<accession>A0A4Q1B444</accession>
<evidence type="ECO:0000313" key="2">
    <source>
        <dbReference type="EMBL" id="RXK13605.1"/>
    </source>
</evidence>
<sequence>MKKELNVYVGCGEDIREGFIHIDIKNFDHIDYVCKAWEVSSKMMEINHIYSEHMLEFLTNYESDRALRDWFKALKTDGTIKVLVPNMDFYAKQWLEAEWNEDTLKNKTSHAQNSFRGFWGIQQECDPWSENYNDSYLSVQKSGYNKKRIRLLLERIGFVDVETEIKDDIHLIAKARKPKYSGERQVGEDLDNIRLDHKNRYIFASQVINKKYSKVIDAACGVGYGSFILSQNENVNSIISLDISQDALSHAKKYYNNEKITYHLQNLEKDEFTTDSPDYFISFETIEHLPNPEKFIQKVSNQLKKGSVFIGSTPNEDIMPFIQQNFLFHTRHFTMEQLDSMLKKYDFTDIEYFQQDNDAKSLIEKKDDGQFIIFVAKKI</sequence>
<dbReference type="Gene3D" id="3.40.50.150">
    <property type="entry name" value="Vaccinia Virus protein VP39"/>
    <property type="match status" value="2"/>
</dbReference>
<organism evidence="2 3">
    <name type="scientific">Halarcobacter mediterraneus</name>
    <dbReference type="NCBI Taxonomy" id="2023153"/>
    <lineage>
        <taxon>Bacteria</taxon>
        <taxon>Pseudomonadati</taxon>
        <taxon>Campylobacterota</taxon>
        <taxon>Epsilonproteobacteria</taxon>
        <taxon>Campylobacterales</taxon>
        <taxon>Arcobacteraceae</taxon>
        <taxon>Halarcobacter</taxon>
    </lineage>
</organism>
<dbReference type="AlphaFoldDB" id="A0A4Q1B444"/>
<dbReference type="InterPro" id="IPR029063">
    <property type="entry name" value="SAM-dependent_MTases_sf"/>
</dbReference>
<comment type="caution">
    <text evidence="2">The sequence shown here is derived from an EMBL/GenBank/DDBJ whole genome shotgun (WGS) entry which is preliminary data.</text>
</comment>
<dbReference type="PANTHER" id="PTHR43861">
    <property type="entry name" value="TRANS-ACONITATE 2-METHYLTRANSFERASE-RELATED"/>
    <property type="match status" value="1"/>
</dbReference>
<dbReference type="EMBL" id="NXIE01000002">
    <property type="protein sequence ID" value="RXK13605.1"/>
    <property type="molecule type" value="Genomic_DNA"/>
</dbReference>
<name>A0A4Q1B444_9BACT</name>
<gene>
    <name evidence="2" type="ORF">CP965_07355</name>
</gene>
<feature type="domain" description="Methyltransferase" evidence="1">
    <location>
        <begin position="210"/>
        <end position="341"/>
    </location>
</feature>
<evidence type="ECO:0000313" key="3">
    <source>
        <dbReference type="Proteomes" id="UP000289718"/>
    </source>
</evidence>
<proteinExistence type="predicted"/>
<dbReference type="RefSeq" id="WP_129061429.1">
    <property type="nucleotide sequence ID" value="NZ_NXIE01000002.1"/>
</dbReference>
<dbReference type="Pfam" id="PF13847">
    <property type="entry name" value="Methyltransf_31"/>
    <property type="match status" value="1"/>
</dbReference>
<evidence type="ECO:0000259" key="1">
    <source>
        <dbReference type="Pfam" id="PF13847"/>
    </source>
</evidence>
<keyword evidence="2" id="KW-0489">Methyltransferase</keyword>